<evidence type="ECO:0000313" key="2">
    <source>
        <dbReference type="Proteomes" id="UP000182149"/>
    </source>
</evidence>
<dbReference type="AlphaFoldDB" id="A0A1L8QN71"/>
<dbReference type="STRING" id="328396.RU93_GL001307"/>
<evidence type="ECO:0000313" key="1">
    <source>
        <dbReference type="EMBL" id="OJG08950.1"/>
    </source>
</evidence>
<reference evidence="1 2" key="1">
    <citation type="submission" date="2014-12" db="EMBL/GenBank/DDBJ databases">
        <title>Draft genome sequences of 29 type strains of Enterococci.</title>
        <authorList>
            <person name="Zhong Z."/>
            <person name="Sun Z."/>
            <person name="Liu W."/>
            <person name="Zhang W."/>
            <person name="Zhang H."/>
        </authorList>
    </citation>
    <scope>NUCLEOTIDE SEQUENCE [LARGE SCALE GENOMIC DNA]</scope>
    <source>
        <strain evidence="1 2">DSM 17690</strain>
    </source>
</reference>
<proteinExistence type="predicted"/>
<name>A0A1L8QN71_9ENTE</name>
<gene>
    <name evidence="1" type="ORF">RU93_GL001307</name>
</gene>
<dbReference type="Proteomes" id="UP000182149">
    <property type="component" value="Unassembled WGS sequence"/>
</dbReference>
<protein>
    <submittedName>
        <fullName evidence="1">Uncharacterized protein</fullName>
    </submittedName>
</protein>
<sequence>MAYVLNQNFLTAAVIGSGKLEHGNSSVEGEKISLTSEELDYLNLIIT</sequence>
<dbReference type="EMBL" id="JXKD01000024">
    <property type="protein sequence ID" value="OJG08950.1"/>
    <property type="molecule type" value="Genomic_DNA"/>
</dbReference>
<accession>A0A1L8QN71</accession>
<organism evidence="1 2">
    <name type="scientific">Enterococcus aquimarinus</name>
    <dbReference type="NCBI Taxonomy" id="328396"/>
    <lineage>
        <taxon>Bacteria</taxon>
        <taxon>Bacillati</taxon>
        <taxon>Bacillota</taxon>
        <taxon>Bacilli</taxon>
        <taxon>Lactobacillales</taxon>
        <taxon>Enterococcaceae</taxon>
        <taxon>Enterococcus</taxon>
    </lineage>
</organism>
<dbReference type="InterPro" id="IPR036812">
    <property type="entry name" value="NAD(P)_OxRdtase_dom_sf"/>
</dbReference>
<keyword evidence="2" id="KW-1185">Reference proteome</keyword>
<dbReference type="SUPFAM" id="SSF51430">
    <property type="entry name" value="NAD(P)-linked oxidoreductase"/>
    <property type="match status" value="1"/>
</dbReference>
<comment type="caution">
    <text evidence="1">The sequence shown here is derived from an EMBL/GenBank/DDBJ whole genome shotgun (WGS) entry which is preliminary data.</text>
</comment>